<dbReference type="GO" id="GO:0008836">
    <property type="term" value="F:diaminopimelate decarboxylase activity"/>
    <property type="evidence" value="ECO:0000318"/>
    <property type="project" value="GO_Central"/>
</dbReference>
<dbReference type="eggNOG" id="KOG0622">
    <property type="taxonomic scope" value="Eukaryota"/>
</dbReference>
<dbReference type="PhylomeDB" id="A7SHW6"/>
<dbReference type="InterPro" id="IPR029066">
    <property type="entry name" value="PLP-binding_barrel"/>
</dbReference>
<evidence type="ECO:0000256" key="1">
    <source>
        <dbReference type="ARBA" id="ARBA00001933"/>
    </source>
</evidence>
<sequence>MSGKTAPKALAEAVAKGIIGESETLTYESGKKQPVGLFYDLDEFEANVDRVTEAFGQGCLHAIAVKANPVPALLDLVNKKGQGAECASIGEVLNALKVGFPAERIVYDSPVKTRPELKFLMEQGVHLNVDNFQELQVITELMKELKNVKSTIGLRINPVMDAGDIKALSVSCTDSKFAVALTESTRDEIIGWFVDRPWMNCVHVHVGSQSYGVEGLSEGARRAVDLALAVNKKVGRNQVEIIDIGGGMGVNREDDSISPTYQDYVNALKKAVPQLFPDQGVFKQLVTEFGQSLNAKTGFIVSRVEYTKKVPESDHTIALIHAGADMCLRSCYCPQVAKYKRRVQVFDSNGKPKTGQEKLHNIAGPLCFAGDVVRKEVMLPQIERGDYVILHDCGANSLATFSRHCSRFAPSVFGYRVKDDQVEFQVLKEAETFDELFTFWQGGKRL</sequence>
<dbReference type="SUPFAM" id="SSF51419">
    <property type="entry name" value="PLP-binding barrel"/>
    <property type="match status" value="1"/>
</dbReference>
<dbReference type="PRINTS" id="PR01179">
    <property type="entry name" value="ODADCRBXLASE"/>
</dbReference>
<dbReference type="InterPro" id="IPR002433">
    <property type="entry name" value="Orn_de-COase"/>
</dbReference>
<feature type="modified residue" description="N6-(pyridoxal phosphate)lysine" evidence="3">
    <location>
        <position position="66"/>
    </location>
</feature>
<dbReference type="InterPro" id="IPR000183">
    <property type="entry name" value="Orn/DAP/Arg_de-COase"/>
</dbReference>
<accession>A7SHW6</accession>
<protein>
    <recommendedName>
        <fullName evidence="4">Orn/DAP/Arg decarboxylase 2 N-terminal domain-containing protein</fullName>
    </recommendedName>
</protein>
<dbReference type="HOGENOM" id="CLU_026444_3_1_1"/>
<dbReference type="CDD" id="cd06836">
    <property type="entry name" value="PLPDE_III_ODC_DapDC_like_1"/>
    <property type="match status" value="1"/>
</dbReference>
<dbReference type="FunFam" id="2.40.37.10:FF:000023">
    <property type="entry name" value="Diaminopimelate decarboxylase"/>
    <property type="match status" value="1"/>
</dbReference>
<proteinExistence type="predicted"/>
<dbReference type="PANTHER" id="PTHR43727:SF3">
    <property type="entry name" value="GROUP IV DECARBOXYLASE"/>
    <property type="match status" value="1"/>
</dbReference>
<dbReference type="OrthoDB" id="5034579at2759"/>
<keyword evidence="2 3" id="KW-0663">Pyridoxal phosphate</keyword>
<comment type="cofactor">
    <cofactor evidence="1 3">
        <name>pyridoxal 5'-phosphate</name>
        <dbReference type="ChEBI" id="CHEBI:597326"/>
    </cofactor>
</comment>
<dbReference type="PRINTS" id="PR01182">
    <property type="entry name" value="ORNDCRBXLASE"/>
</dbReference>
<gene>
    <name evidence="5" type="ORF">NEMVEDRAFT_v1g237274</name>
</gene>
<dbReference type="OMA" id="IPYFPGE"/>
<dbReference type="GO" id="GO:0006596">
    <property type="term" value="P:polyamine biosynthetic process"/>
    <property type="evidence" value="ECO:0007669"/>
    <property type="project" value="InterPro"/>
</dbReference>
<organism evidence="5 6">
    <name type="scientific">Nematostella vectensis</name>
    <name type="common">Starlet sea anemone</name>
    <dbReference type="NCBI Taxonomy" id="45351"/>
    <lineage>
        <taxon>Eukaryota</taxon>
        <taxon>Metazoa</taxon>
        <taxon>Cnidaria</taxon>
        <taxon>Anthozoa</taxon>
        <taxon>Hexacorallia</taxon>
        <taxon>Actiniaria</taxon>
        <taxon>Edwardsiidae</taxon>
        <taxon>Nematostella</taxon>
    </lineage>
</organism>
<dbReference type="GO" id="GO:0009089">
    <property type="term" value="P:lysine biosynthetic process via diaminopimelate"/>
    <property type="evidence" value="ECO:0000318"/>
    <property type="project" value="GO_Central"/>
</dbReference>
<feature type="active site" description="Proton donor" evidence="3">
    <location>
        <position position="367"/>
    </location>
</feature>
<evidence type="ECO:0000256" key="3">
    <source>
        <dbReference type="PIRSR" id="PIRSR600183-50"/>
    </source>
</evidence>
<evidence type="ECO:0000259" key="4">
    <source>
        <dbReference type="Pfam" id="PF02784"/>
    </source>
</evidence>
<evidence type="ECO:0000313" key="5">
    <source>
        <dbReference type="EMBL" id="EDO36697.1"/>
    </source>
</evidence>
<evidence type="ECO:0000256" key="2">
    <source>
        <dbReference type="ARBA" id="ARBA00022898"/>
    </source>
</evidence>
<dbReference type="PROSITE" id="PS00879">
    <property type="entry name" value="ODR_DC_2_2"/>
    <property type="match status" value="1"/>
</dbReference>
<dbReference type="InParanoid" id="A7SHW6"/>
<dbReference type="Gene3D" id="2.40.37.10">
    <property type="entry name" value="Lyase, Ornithine Decarboxylase, Chain A, domain 1"/>
    <property type="match status" value="1"/>
</dbReference>
<dbReference type="STRING" id="45351.A7SHW6"/>
<evidence type="ECO:0000313" key="6">
    <source>
        <dbReference type="Proteomes" id="UP000001593"/>
    </source>
</evidence>
<dbReference type="InterPro" id="IPR022657">
    <property type="entry name" value="De-COase2_CS"/>
</dbReference>
<dbReference type="SUPFAM" id="SSF50621">
    <property type="entry name" value="Alanine racemase C-terminal domain-like"/>
    <property type="match status" value="1"/>
</dbReference>
<dbReference type="InterPro" id="IPR009006">
    <property type="entry name" value="Ala_racemase/Decarboxylase_C"/>
</dbReference>
<name>A7SHW6_NEMVE</name>
<dbReference type="PANTHER" id="PTHR43727">
    <property type="entry name" value="DIAMINOPIMELATE DECARBOXYLASE"/>
    <property type="match status" value="1"/>
</dbReference>
<keyword evidence="6" id="KW-1185">Reference proteome</keyword>
<dbReference type="EMBL" id="DS469663">
    <property type="protein sequence ID" value="EDO36697.1"/>
    <property type="molecule type" value="Genomic_DNA"/>
</dbReference>
<dbReference type="Gene3D" id="3.20.20.10">
    <property type="entry name" value="Alanine racemase"/>
    <property type="match status" value="1"/>
</dbReference>
<dbReference type="Pfam" id="PF02784">
    <property type="entry name" value="Orn_Arg_deC_N"/>
    <property type="match status" value="1"/>
</dbReference>
<dbReference type="InterPro" id="IPR022644">
    <property type="entry name" value="De-COase2_N"/>
</dbReference>
<dbReference type="Proteomes" id="UP000001593">
    <property type="component" value="Unassembled WGS sequence"/>
</dbReference>
<feature type="domain" description="Orn/DAP/Arg decarboxylase 2 N-terminal" evidence="4">
    <location>
        <begin position="42"/>
        <end position="293"/>
    </location>
</feature>
<reference evidence="5 6" key="1">
    <citation type="journal article" date="2007" name="Science">
        <title>Sea anemone genome reveals ancestral eumetazoan gene repertoire and genomic organization.</title>
        <authorList>
            <person name="Putnam N.H."/>
            <person name="Srivastava M."/>
            <person name="Hellsten U."/>
            <person name="Dirks B."/>
            <person name="Chapman J."/>
            <person name="Salamov A."/>
            <person name="Terry A."/>
            <person name="Shapiro H."/>
            <person name="Lindquist E."/>
            <person name="Kapitonov V.V."/>
            <person name="Jurka J."/>
            <person name="Genikhovich G."/>
            <person name="Grigoriev I.V."/>
            <person name="Lucas S.M."/>
            <person name="Steele R.E."/>
            <person name="Finnerty J.R."/>
            <person name="Technau U."/>
            <person name="Martindale M.Q."/>
            <person name="Rokhsar D.S."/>
        </authorList>
    </citation>
    <scope>NUCLEOTIDE SEQUENCE [LARGE SCALE GENOMIC DNA]</scope>
    <source>
        <strain evidence="6">CH2 X CH6</strain>
    </source>
</reference>
<dbReference type="AlphaFoldDB" id="A7SHW6"/>